<dbReference type="PROSITE" id="PS00107">
    <property type="entry name" value="PROTEIN_KINASE_ATP"/>
    <property type="match status" value="1"/>
</dbReference>
<feature type="region of interest" description="Disordered" evidence="5">
    <location>
        <begin position="366"/>
        <end position="385"/>
    </location>
</feature>
<dbReference type="InterPro" id="IPR011009">
    <property type="entry name" value="Kinase-like_dom_sf"/>
</dbReference>
<dbReference type="GO" id="GO:0004706">
    <property type="term" value="F:JUN kinase kinase kinase activity"/>
    <property type="evidence" value="ECO:0007669"/>
    <property type="project" value="TreeGrafter"/>
</dbReference>
<organism evidence="8 9">
    <name type="scientific">Potamilus streckersoni</name>
    <dbReference type="NCBI Taxonomy" id="2493646"/>
    <lineage>
        <taxon>Eukaryota</taxon>
        <taxon>Metazoa</taxon>
        <taxon>Spiralia</taxon>
        <taxon>Lophotrochozoa</taxon>
        <taxon>Mollusca</taxon>
        <taxon>Bivalvia</taxon>
        <taxon>Autobranchia</taxon>
        <taxon>Heteroconchia</taxon>
        <taxon>Palaeoheterodonta</taxon>
        <taxon>Unionida</taxon>
        <taxon>Unionoidea</taxon>
        <taxon>Unionidae</taxon>
        <taxon>Ambleminae</taxon>
        <taxon>Lampsilini</taxon>
        <taxon>Potamilus</taxon>
    </lineage>
</organism>
<dbReference type="Proteomes" id="UP001195483">
    <property type="component" value="Unassembled WGS sequence"/>
</dbReference>
<gene>
    <name evidence="8" type="ORF">CHS0354_038236</name>
</gene>
<reference evidence="8" key="2">
    <citation type="journal article" date="2021" name="Genome Biol. Evol.">
        <title>Developing a high-quality reference genome for a parasitic bivalve with doubly uniparental inheritance (Bivalvia: Unionida).</title>
        <authorList>
            <person name="Smith C.H."/>
        </authorList>
    </citation>
    <scope>NUCLEOTIDE SEQUENCE</scope>
    <source>
        <strain evidence="8">CHS0354</strain>
        <tissue evidence="8">Mantle</tissue>
    </source>
</reference>
<dbReference type="GO" id="GO:0031349">
    <property type="term" value="P:positive regulation of defense response"/>
    <property type="evidence" value="ECO:0007669"/>
    <property type="project" value="UniProtKB-ARBA"/>
</dbReference>
<accession>A0AAE0T1I1</accession>
<dbReference type="SUPFAM" id="SSF47986">
    <property type="entry name" value="DEATH domain"/>
    <property type="match status" value="1"/>
</dbReference>
<evidence type="ECO:0000313" key="8">
    <source>
        <dbReference type="EMBL" id="KAK3601669.1"/>
    </source>
</evidence>
<feature type="domain" description="Protein kinase" evidence="6">
    <location>
        <begin position="20"/>
        <end position="285"/>
    </location>
</feature>
<dbReference type="Pfam" id="PF07714">
    <property type="entry name" value="PK_Tyr_Ser-Thr"/>
    <property type="match status" value="1"/>
</dbReference>
<dbReference type="PANTHER" id="PTHR44329">
    <property type="entry name" value="SERINE/THREONINE-PROTEIN KINASE TNNI3K-RELATED"/>
    <property type="match status" value="1"/>
</dbReference>
<evidence type="ECO:0000256" key="3">
    <source>
        <dbReference type="ARBA" id="ARBA00022840"/>
    </source>
</evidence>
<proteinExistence type="predicted"/>
<dbReference type="SUPFAM" id="SSF56112">
    <property type="entry name" value="Protein kinase-like (PK-like)"/>
    <property type="match status" value="1"/>
</dbReference>
<feature type="region of interest" description="Disordered" evidence="5">
    <location>
        <begin position="994"/>
        <end position="1016"/>
    </location>
</feature>
<feature type="compositionally biased region" description="Polar residues" evidence="5">
    <location>
        <begin position="917"/>
        <end position="928"/>
    </location>
</feature>
<dbReference type="InterPro" id="IPR051681">
    <property type="entry name" value="Ser/Thr_Kinases-Pseudokinases"/>
</dbReference>
<dbReference type="CDD" id="cd01670">
    <property type="entry name" value="Death"/>
    <property type="match status" value="1"/>
</dbReference>
<feature type="compositionally biased region" description="Low complexity" evidence="5">
    <location>
        <begin position="882"/>
        <end position="908"/>
    </location>
</feature>
<feature type="binding site" evidence="4">
    <location>
        <position position="48"/>
    </location>
    <ligand>
        <name>ATP</name>
        <dbReference type="ChEBI" id="CHEBI:30616"/>
    </ligand>
</feature>
<keyword evidence="2 4" id="KW-0547">Nucleotide-binding</keyword>
<dbReference type="SMART" id="SM00220">
    <property type="entry name" value="S_TKc"/>
    <property type="match status" value="1"/>
</dbReference>
<dbReference type="GO" id="GO:0005524">
    <property type="term" value="F:ATP binding"/>
    <property type="evidence" value="ECO:0007669"/>
    <property type="project" value="UniProtKB-UniRule"/>
</dbReference>
<evidence type="ECO:0000256" key="1">
    <source>
        <dbReference type="ARBA" id="ARBA00022527"/>
    </source>
</evidence>
<dbReference type="PROSITE" id="PS50017">
    <property type="entry name" value="DEATH_DOMAIN"/>
    <property type="match status" value="1"/>
</dbReference>
<sequence>MASNSQDSIIPIISMSDIEIDVDEPIGRGGFGTVYRGQHAEYGLVAVKTLIAEGVLPKRHLKILESEGKKLREICHHPSIVTLLGLIMERNNYSLVLEYMCLGSVTDFRKTFKPGFPLMIRIVRDVIHGMDFLHSQSPAVLHLDLKADNILINKNINAKICDFGLAEFKSVTQTVTRKTGGGRRCTVTHVPPEVWVNINTPSDKSYDVYSFGIVVWEILSGQIPYGNASDDMIRAAVIASQRPDMSVLPPDSPIQLVGMMTRCWFQQPTLRPSFAKLKADVEPLYKTIELEIPSNIKDIRRHICDEYNANDPEYIETSHLDDIEVPITPEPEPADNLSSQPLTAANDEEAPIQIGQSEPSLYNLTNNQSEREESVPMETDPTGPEANVPVEIQAELTFKRDHDFHAKQIIKILRDPMAMQLIHSSVGKDLPLSHDARKIIADPQSLQKFIDSDIELKYELERCNHRVYSNYNAPVFRDKNHQAVYENSARCEYSQLDPNREDARKFLYEEYDTPFILDGTKIRGQRIEERRRQLEKAKSSMRHGSYATKLRQNGMVQRLIKALESSGLREAFEKRTGGEHGGEKFDTVDPKVIEAAQDPIALQIVFAEEPHLLDRLVSFHRMHWGNERSMFEMGDIDSRRMRDMDMRHRMHRSIHNDDSDDDMPVAVRMMLELQKHPEMMQRARMRVSEPYDISSLMKSRMDEERKRNQERMRKEDDERRKAQEKQRKEEEEKRKKRTDEMEKRKKEEETRRKKEDKKEEKKKKEKKEKKDKERPGLFGSVKAVIWGSSESPKSPTMLPNFEQRMAIDDDEDLFVDALPEPPRPISQFSASSAGNNTSSSTALHGQVPQNVASNPGLLTSASKASILPNANTNHQIPIIPVSSTQASSTSSASANTVKTTSASTASQSRQKVEMDTMEQQSLEQNLETDASGGAGSQTRAAPSGSTTSSSTAIRSLTHLHSGGEVTKIKFGAGTETSNLQVGTNNVMVVNTPGFANDVQSKPKPKPSKKVKLTDSTNSVTPDDLDIVSAEIGKDWRRLGRALNITDAVLDQLYLDYNITGIYEVMYQTLNKWVQREARNATKRVLAEKLHEIERDDIAEEIK</sequence>
<reference evidence="8" key="1">
    <citation type="journal article" date="2021" name="Genome Biol. Evol.">
        <title>A High-Quality Reference Genome for a Parasitic Bivalve with Doubly Uniparental Inheritance (Bivalvia: Unionida).</title>
        <authorList>
            <person name="Smith C.H."/>
        </authorList>
    </citation>
    <scope>NUCLEOTIDE SEQUENCE</scope>
    <source>
        <strain evidence="8">CHS0354</strain>
    </source>
</reference>
<feature type="region of interest" description="Disordered" evidence="5">
    <location>
        <begin position="809"/>
        <end position="856"/>
    </location>
</feature>
<evidence type="ECO:0000256" key="4">
    <source>
        <dbReference type="PROSITE-ProRule" id="PRU10141"/>
    </source>
</evidence>
<comment type="caution">
    <text evidence="8">The sequence shown here is derived from an EMBL/GenBank/DDBJ whole genome shotgun (WGS) entry which is preliminary data.</text>
</comment>
<feature type="compositionally biased region" description="Low complexity" evidence="5">
    <location>
        <begin position="829"/>
        <end position="842"/>
    </location>
</feature>
<evidence type="ECO:0000259" key="7">
    <source>
        <dbReference type="PROSITE" id="PS50017"/>
    </source>
</evidence>
<protein>
    <submittedName>
        <fullName evidence="8">Uncharacterized protein</fullName>
    </submittedName>
</protein>
<feature type="region of interest" description="Disordered" evidence="5">
    <location>
        <begin position="681"/>
        <end position="776"/>
    </location>
</feature>
<evidence type="ECO:0000259" key="6">
    <source>
        <dbReference type="PROSITE" id="PS50011"/>
    </source>
</evidence>
<evidence type="ECO:0000256" key="2">
    <source>
        <dbReference type="ARBA" id="ARBA00022741"/>
    </source>
</evidence>
<dbReference type="GO" id="GO:1902533">
    <property type="term" value="P:positive regulation of intracellular signal transduction"/>
    <property type="evidence" value="ECO:0007669"/>
    <property type="project" value="UniProtKB-ARBA"/>
</dbReference>
<dbReference type="InterPro" id="IPR008271">
    <property type="entry name" value="Ser/Thr_kinase_AS"/>
</dbReference>
<keyword evidence="1" id="KW-0418">Kinase</keyword>
<feature type="domain" description="Death" evidence="7">
    <location>
        <begin position="1020"/>
        <end position="1102"/>
    </location>
</feature>
<feature type="compositionally biased region" description="Polar residues" evidence="5">
    <location>
        <begin position="847"/>
        <end position="856"/>
    </location>
</feature>
<feature type="compositionally biased region" description="Basic and acidic residues" evidence="5">
    <location>
        <begin position="699"/>
        <end position="759"/>
    </location>
</feature>
<dbReference type="SMART" id="SM00005">
    <property type="entry name" value="DEATH"/>
    <property type="match status" value="1"/>
</dbReference>
<dbReference type="Gene3D" id="1.10.533.10">
    <property type="entry name" value="Death Domain, Fas"/>
    <property type="match status" value="1"/>
</dbReference>
<dbReference type="PANTHER" id="PTHR44329:SF6">
    <property type="entry name" value="RECEPTOR-INTERACTING SERINE_THREONINE-PROTEIN KINASE 1"/>
    <property type="match status" value="1"/>
</dbReference>
<keyword evidence="1" id="KW-0723">Serine/threonine-protein kinase</keyword>
<evidence type="ECO:0000313" key="9">
    <source>
        <dbReference type="Proteomes" id="UP001195483"/>
    </source>
</evidence>
<keyword evidence="3 4" id="KW-0067">ATP-binding</keyword>
<dbReference type="Gene3D" id="1.10.510.10">
    <property type="entry name" value="Transferase(Phosphotransferase) domain 1"/>
    <property type="match status" value="1"/>
</dbReference>
<dbReference type="InterPro" id="IPR001245">
    <property type="entry name" value="Ser-Thr/Tyr_kinase_cat_dom"/>
</dbReference>
<keyword evidence="9" id="KW-1185">Reference proteome</keyword>
<dbReference type="InterPro" id="IPR000488">
    <property type="entry name" value="Death_dom"/>
</dbReference>
<dbReference type="InterPro" id="IPR011029">
    <property type="entry name" value="DEATH-like_dom_sf"/>
</dbReference>
<feature type="compositionally biased region" description="Low complexity" evidence="5">
    <location>
        <begin position="938"/>
        <end position="950"/>
    </location>
</feature>
<reference evidence="8" key="3">
    <citation type="submission" date="2023-05" db="EMBL/GenBank/DDBJ databases">
        <authorList>
            <person name="Smith C.H."/>
        </authorList>
    </citation>
    <scope>NUCLEOTIDE SEQUENCE</scope>
    <source>
        <strain evidence="8">CHS0354</strain>
        <tissue evidence="8">Mantle</tissue>
    </source>
</reference>
<feature type="region of interest" description="Disordered" evidence="5">
    <location>
        <begin position="882"/>
        <end position="950"/>
    </location>
</feature>
<dbReference type="EMBL" id="JAEAOA010002230">
    <property type="protein sequence ID" value="KAK3601669.1"/>
    <property type="molecule type" value="Genomic_DNA"/>
</dbReference>
<keyword evidence="1" id="KW-0808">Transferase</keyword>
<dbReference type="InterPro" id="IPR000719">
    <property type="entry name" value="Prot_kinase_dom"/>
</dbReference>
<name>A0AAE0T1I1_9BIVA</name>
<dbReference type="Pfam" id="PF00531">
    <property type="entry name" value="Death"/>
    <property type="match status" value="1"/>
</dbReference>
<dbReference type="AlphaFoldDB" id="A0AAE0T1I1"/>
<evidence type="ECO:0000256" key="5">
    <source>
        <dbReference type="SAM" id="MobiDB-lite"/>
    </source>
</evidence>
<dbReference type="InterPro" id="IPR017441">
    <property type="entry name" value="Protein_kinase_ATP_BS"/>
</dbReference>
<dbReference type="GO" id="GO:0009893">
    <property type="term" value="P:positive regulation of metabolic process"/>
    <property type="evidence" value="ECO:0007669"/>
    <property type="project" value="UniProtKB-ARBA"/>
</dbReference>
<dbReference type="GO" id="GO:0045087">
    <property type="term" value="P:innate immune response"/>
    <property type="evidence" value="ECO:0007669"/>
    <property type="project" value="UniProtKB-ARBA"/>
</dbReference>
<dbReference type="PROSITE" id="PS50011">
    <property type="entry name" value="PROTEIN_KINASE_DOM"/>
    <property type="match status" value="1"/>
</dbReference>
<dbReference type="PRINTS" id="PR00109">
    <property type="entry name" value="TYRKINASE"/>
</dbReference>
<dbReference type="PROSITE" id="PS00108">
    <property type="entry name" value="PROTEIN_KINASE_ST"/>
    <property type="match status" value="1"/>
</dbReference>